<comment type="caution">
    <text evidence="2">The sequence shown here is derived from an EMBL/GenBank/DDBJ whole genome shotgun (WGS) entry which is preliminary data.</text>
</comment>
<dbReference type="RefSeq" id="WP_394380024.1">
    <property type="nucleotide sequence ID" value="NZ_JBIGIB010000001.1"/>
</dbReference>
<dbReference type="InterPro" id="IPR036388">
    <property type="entry name" value="WH-like_DNA-bd_sf"/>
</dbReference>
<feature type="domain" description="HTH luxR-type" evidence="1">
    <location>
        <begin position="144"/>
        <end position="201"/>
    </location>
</feature>
<dbReference type="InterPro" id="IPR000792">
    <property type="entry name" value="Tscrpt_reg_LuxR_C"/>
</dbReference>
<name>A0ABW7GSZ3_9BURK</name>
<gene>
    <name evidence="2" type="ORF">ACG01O_00605</name>
</gene>
<keyword evidence="3" id="KW-1185">Reference proteome</keyword>
<dbReference type="Pfam" id="PF00196">
    <property type="entry name" value="GerE"/>
    <property type="match status" value="1"/>
</dbReference>
<dbReference type="InterPro" id="IPR016032">
    <property type="entry name" value="Sig_transdc_resp-reg_C-effctor"/>
</dbReference>
<dbReference type="Gene3D" id="1.10.10.10">
    <property type="entry name" value="Winged helix-like DNA-binding domain superfamily/Winged helix DNA-binding domain"/>
    <property type="match status" value="1"/>
</dbReference>
<dbReference type="PRINTS" id="PR00038">
    <property type="entry name" value="HTHLUXR"/>
</dbReference>
<evidence type="ECO:0000313" key="3">
    <source>
        <dbReference type="Proteomes" id="UP001606303"/>
    </source>
</evidence>
<evidence type="ECO:0000313" key="2">
    <source>
        <dbReference type="EMBL" id="MFG6465097.1"/>
    </source>
</evidence>
<proteinExistence type="predicted"/>
<accession>A0ABW7GSZ3</accession>
<dbReference type="Proteomes" id="UP001606303">
    <property type="component" value="Unassembled WGS sequence"/>
</dbReference>
<evidence type="ECO:0000259" key="1">
    <source>
        <dbReference type="SMART" id="SM00421"/>
    </source>
</evidence>
<dbReference type="SUPFAM" id="SSF46894">
    <property type="entry name" value="C-terminal effector domain of the bipartite response regulators"/>
    <property type="match status" value="1"/>
</dbReference>
<sequence length="209" mass="22452">MLNLLTTAATAARDHRPGKPCEVLADLPQALLVLDTNRHLLFANTAALPVVQASARLLEGCLHRLGQLDATQLDRLLAMAASGTASRCSLWFSPSLNTGWLHAAPLSPAIAQAEGWPAGCVLLAVHVDQPELTHAARIEAMTLRFGLSPAERHVLLLLADGEPVDAVSRLLGLRVSTVRSHVRQLLTKCQAPSLMQLMRWTGSARALPH</sequence>
<organism evidence="2 3">
    <name type="scientific">Pelomonas baiyunensis</name>
    <dbReference type="NCBI Taxonomy" id="3299026"/>
    <lineage>
        <taxon>Bacteria</taxon>
        <taxon>Pseudomonadati</taxon>
        <taxon>Pseudomonadota</taxon>
        <taxon>Betaproteobacteria</taxon>
        <taxon>Burkholderiales</taxon>
        <taxon>Sphaerotilaceae</taxon>
        <taxon>Roseateles</taxon>
    </lineage>
</organism>
<reference evidence="2 3" key="1">
    <citation type="submission" date="2024-08" db="EMBL/GenBank/DDBJ databases">
        <authorList>
            <person name="Lu H."/>
        </authorList>
    </citation>
    <scope>NUCLEOTIDE SEQUENCE [LARGE SCALE GENOMIC DNA]</scope>
    <source>
        <strain evidence="2 3">BYS87W</strain>
    </source>
</reference>
<dbReference type="SMART" id="SM00421">
    <property type="entry name" value="HTH_LUXR"/>
    <property type="match status" value="1"/>
</dbReference>
<dbReference type="EMBL" id="JBIGIB010000001">
    <property type="protein sequence ID" value="MFG6465097.1"/>
    <property type="molecule type" value="Genomic_DNA"/>
</dbReference>
<protein>
    <submittedName>
        <fullName evidence="2">LuxR C-terminal-related transcriptional regulator</fullName>
    </submittedName>
</protein>